<evidence type="ECO:0000256" key="6">
    <source>
        <dbReference type="SAM" id="Phobius"/>
    </source>
</evidence>
<keyword evidence="2" id="KW-1003">Cell membrane</keyword>
<dbReference type="AlphaFoldDB" id="A0A7C4HCE1"/>
<dbReference type="InterPro" id="IPR052218">
    <property type="entry name" value="Preflagellin_Peptidase"/>
</dbReference>
<evidence type="ECO:0000256" key="5">
    <source>
        <dbReference type="ARBA" id="ARBA00023136"/>
    </source>
</evidence>
<dbReference type="PANTHER" id="PTHR36506">
    <property type="entry name" value="PREFLAGELLIN PEPTIDASE"/>
    <property type="match status" value="1"/>
</dbReference>
<dbReference type="Pfam" id="PF06847">
    <property type="entry name" value="Arc_PepC_II"/>
    <property type="match status" value="1"/>
</dbReference>
<dbReference type="Gene3D" id="6.10.250.3240">
    <property type="match status" value="1"/>
</dbReference>
<protein>
    <submittedName>
        <fullName evidence="8">Peptidase A24</fullName>
    </submittedName>
</protein>
<evidence type="ECO:0000313" key="8">
    <source>
        <dbReference type="EMBL" id="HGM58267.1"/>
    </source>
</evidence>
<feature type="transmembrane region" description="Helical" evidence="6">
    <location>
        <begin position="38"/>
        <end position="58"/>
    </location>
</feature>
<dbReference type="GO" id="GO:0005886">
    <property type="term" value="C:plasma membrane"/>
    <property type="evidence" value="ECO:0007669"/>
    <property type="project" value="UniProtKB-SubCell"/>
</dbReference>
<dbReference type="InterPro" id="IPR009655">
    <property type="entry name" value="Preflagellin_peptidase_C"/>
</dbReference>
<keyword evidence="5 6" id="KW-0472">Membrane</keyword>
<proteinExistence type="predicted"/>
<dbReference type="Gene3D" id="1.20.120.1220">
    <property type="match status" value="1"/>
</dbReference>
<evidence type="ECO:0000259" key="7">
    <source>
        <dbReference type="Pfam" id="PF06847"/>
    </source>
</evidence>
<evidence type="ECO:0000256" key="1">
    <source>
        <dbReference type="ARBA" id="ARBA00004651"/>
    </source>
</evidence>
<evidence type="ECO:0000256" key="2">
    <source>
        <dbReference type="ARBA" id="ARBA00022475"/>
    </source>
</evidence>
<sequence>MFNDIYASILLFKIAYILFILSIFSYYDIKYRDIPDKYVWISLSISIVLFALSVFYYFNKYVEILVIGYIVLSLLLSTGLFTIMYFYGLIGKADVFIVSEIALLFPFIDVYDVVFYKSNIFLNLPPIIPIILYSTLLSLVIGSFKTLFISVKYRKLLPKELSLCRKILLAIIGRPVRIRDFLEMKHYYPLTILEIRDNVVEKKYRFVFNVEEEDYSVYQDKYRELIKSGYVNDDEIIWVTYGVPFLVPLLFGFMLFMSIGDYPLLELFGK</sequence>
<evidence type="ECO:0000256" key="3">
    <source>
        <dbReference type="ARBA" id="ARBA00022692"/>
    </source>
</evidence>
<keyword evidence="4 6" id="KW-1133">Transmembrane helix</keyword>
<accession>A0A7C4HCE1</accession>
<gene>
    <name evidence="8" type="ORF">ENU14_01575</name>
</gene>
<name>A0A7C4HCE1_STAMA</name>
<feature type="domain" description="Preflagellin peptidase C-terminal" evidence="7">
    <location>
        <begin position="166"/>
        <end position="262"/>
    </location>
</feature>
<feature type="transmembrane region" description="Helical" evidence="6">
    <location>
        <begin position="236"/>
        <end position="259"/>
    </location>
</feature>
<comment type="subcellular location">
    <subcellularLocation>
        <location evidence="1">Cell membrane</location>
        <topology evidence="1">Multi-pass membrane protein</topology>
    </subcellularLocation>
</comment>
<evidence type="ECO:0000256" key="4">
    <source>
        <dbReference type="ARBA" id="ARBA00022989"/>
    </source>
</evidence>
<feature type="transmembrane region" description="Helical" evidence="6">
    <location>
        <begin position="6"/>
        <end position="26"/>
    </location>
</feature>
<comment type="caution">
    <text evidence="8">The sequence shown here is derived from an EMBL/GenBank/DDBJ whole genome shotgun (WGS) entry which is preliminary data.</text>
</comment>
<keyword evidence="3 6" id="KW-0812">Transmembrane</keyword>
<reference evidence="8" key="1">
    <citation type="journal article" date="2020" name="mSystems">
        <title>Genome- and Community-Level Interaction Insights into Carbon Utilization and Element Cycling Functions of Hydrothermarchaeota in Hydrothermal Sediment.</title>
        <authorList>
            <person name="Zhou Z."/>
            <person name="Liu Y."/>
            <person name="Xu W."/>
            <person name="Pan J."/>
            <person name="Luo Z.H."/>
            <person name="Li M."/>
        </authorList>
    </citation>
    <scope>NUCLEOTIDE SEQUENCE [LARGE SCALE GENOMIC DNA]</scope>
    <source>
        <strain evidence="8">SpSt-642</strain>
    </source>
</reference>
<organism evidence="8">
    <name type="scientific">Staphylothermus marinus</name>
    <dbReference type="NCBI Taxonomy" id="2280"/>
    <lineage>
        <taxon>Archaea</taxon>
        <taxon>Thermoproteota</taxon>
        <taxon>Thermoprotei</taxon>
        <taxon>Desulfurococcales</taxon>
        <taxon>Desulfurococcaceae</taxon>
        <taxon>Staphylothermus</taxon>
    </lineage>
</organism>
<dbReference type="PANTHER" id="PTHR36506:SF1">
    <property type="entry name" value="PREFLAGELLIN PEPTIDASE"/>
    <property type="match status" value="1"/>
</dbReference>
<feature type="transmembrane region" description="Helical" evidence="6">
    <location>
        <begin position="127"/>
        <end position="149"/>
    </location>
</feature>
<feature type="transmembrane region" description="Helical" evidence="6">
    <location>
        <begin position="64"/>
        <end position="88"/>
    </location>
</feature>
<dbReference type="EMBL" id="DTBJ01000016">
    <property type="protein sequence ID" value="HGM58267.1"/>
    <property type="molecule type" value="Genomic_DNA"/>
</dbReference>